<sequence length="152" mass="17045">MLGGSPTGRRTRISANGKPRERRALELENECVDRVAGKGYRVHQNPTRQEIADARRETGDSGRPEKAPDFLIEGHVFDCYAPTAPVPARAVWSAVSRKVDAEQTQRVMLNLHDWRGDLAALHKQFHDWPMAGLKELAAVTRDGAIIQIIRRD</sequence>
<dbReference type="GO" id="GO:0004549">
    <property type="term" value="F:tRNA-specific ribonuclease activity"/>
    <property type="evidence" value="ECO:0007669"/>
    <property type="project" value="InterPro"/>
</dbReference>
<accession>A0A1H6ZG01</accession>
<dbReference type="InterPro" id="IPR033806">
    <property type="entry name" value="CDI_toxin_Bp1026b-like"/>
</dbReference>
<evidence type="ECO:0000259" key="2">
    <source>
        <dbReference type="Pfam" id="PF18451"/>
    </source>
</evidence>
<proteinExistence type="predicted"/>
<dbReference type="Proteomes" id="UP000198707">
    <property type="component" value="Unassembled WGS sequence"/>
</dbReference>
<feature type="region of interest" description="Disordered" evidence="1">
    <location>
        <begin position="1"/>
        <end position="22"/>
    </location>
</feature>
<keyword evidence="4" id="KW-1185">Reference proteome</keyword>
<dbReference type="Pfam" id="PF18451">
    <property type="entry name" value="CdiA_C"/>
    <property type="match status" value="1"/>
</dbReference>
<organism evidence="3 4">
    <name type="scientific">Micromonospora phaseoli</name>
    <dbReference type="NCBI Taxonomy" id="1144548"/>
    <lineage>
        <taxon>Bacteria</taxon>
        <taxon>Bacillati</taxon>
        <taxon>Actinomycetota</taxon>
        <taxon>Actinomycetes</taxon>
        <taxon>Micromonosporales</taxon>
        <taxon>Micromonosporaceae</taxon>
        <taxon>Micromonospora</taxon>
    </lineage>
</organism>
<name>A0A1H6ZG01_9ACTN</name>
<dbReference type="STRING" id="1144548.SAMN05443287_10544"/>
<dbReference type="AlphaFoldDB" id="A0A1H6ZG01"/>
<reference evidence="4" key="1">
    <citation type="submission" date="2016-10" db="EMBL/GenBank/DDBJ databases">
        <authorList>
            <person name="Varghese N."/>
            <person name="Submissions S."/>
        </authorList>
    </citation>
    <scope>NUCLEOTIDE SEQUENCE [LARGE SCALE GENOMIC DNA]</scope>
    <source>
        <strain evidence="4">CGMCC 4.7038</strain>
    </source>
</reference>
<gene>
    <name evidence="3" type="ORF">SAMN05443287_10544</name>
</gene>
<evidence type="ECO:0000313" key="3">
    <source>
        <dbReference type="EMBL" id="SEJ51636.1"/>
    </source>
</evidence>
<dbReference type="EMBL" id="FNYV01000005">
    <property type="protein sequence ID" value="SEJ51636.1"/>
    <property type="molecule type" value="Genomic_DNA"/>
</dbReference>
<feature type="compositionally biased region" description="Basic and acidic residues" evidence="1">
    <location>
        <begin position="50"/>
        <end position="66"/>
    </location>
</feature>
<dbReference type="InterPro" id="IPR040559">
    <property type="entry name" value="CdiA_C"/>
</dbReference>
<dbReference type="CDD" id="cd13442">
    <property type="entry name" value="CDI_toxin_Bp1026b-like"/>
    <property type="match status" value="1"/>
</dbReference>
<protein>
    <recommendedName>
        <fullName evidence="2">tRNA nuclease CdiA C-terminal domain-containing protein</fullName>
    </recommendedName>
</protein>
<evidence type="ECO:0000256" key="1">
    <source>
        <dbReference type="SAM" id="MobiDB-lite"/>
    </source>
</evidence>
<feature type="region of interest" description="Disordered" evidence="1">
    <location>
        <begin position="38"/>
        <end position="66"/>
    </location>
</feature>
<dbReference type="Gene3D" id="3.40.1350.120">
    <property type="match status" value="1"/>
</dbReference>
<evidence type="ECO:0000313" key="4">
    <source>
        <dbReference type="Proteomes" id="UP000198707"/>
    </source>
</evidence>
<feature type="domain" description="tRNA nuclease CdiA C-terminal" evidence="2">
    <location>
        <begin position="66"/>
        <end position="145"/>
    </location>
</feature>